<accession>A0A437JBZ8</accession>
<keyword evidence="2" id="KW-1185">Reference proteome</keyword>
<name>A0A437JBZ8_9SPHN</name>
<evidence type="ECO:0000313" key="1">
    <source>
        <dbReference type="EMBL" id="RVT43429.1"/>
    </source>
</evidence>
<evidence type="ECO:0000313" key="2">
    <source>
        <dbReference type="Proteomes" id="UP000282977"/>
    </source>
</evidence>
<reference evidence="1 2" key="1">
    <citation type="submission" date="2019-01" db="EMBL/GenBank/DDBJ databases">
        <authorList>
            <person name="Chen W.-M."/>
        </authorList>
    </citation>
    <scope>NUCLEOTIDE SEQUENCE [LARGE SCALE GENOMIC DNA]</scope>
    <source>
        <strain evidence="1 2">TLA-22</strain>
    </source>
</reference>
<comment type="caution">
    <text evidence="1">The sequence shown here is derived from an EMBL/GenBank/DDBJ whole genome shotgun (WGS) entry which is preliminary data.</text>
</comment>
<proteinExistence type="predicted"/>
<organism evidence="1 2">
    <name type="scientific">Sphingobium algorifonticola</name>
    <dbReference type="NCBI Taxonomy" id="2008318"/>
    <lineage>
        <taxon>Bacteria</taxon>
        <taxon>Pseudomonadati</taxon>
        <taxon>Pseudomonadota</taxon>
        <taxon>Alphaproteobacteria</taxon>
        <taxon>Sphingomonadales</taxon>
        <taxon>Sphingomonadaceae</taxon>
        <taxon>Sphingobium</taxon>
    </lineage>
</organism>
<sequence>MRGILERGRAIGERAADRLRDRVADEARAVPGVTVSTEGDAIVIEGRALIDRWVEDARLRYVGRTGG</sequence>
<gene>
    <name evidence="1" type="ORF">ENE74_02025</name>
</gene>
<dbReference type="RefSeq" id="WP_127688965.1">
    <property type="nucleotide sequence ID" value="NZ_RZUL01000001.1"/>
</dbReference>
<dbReference type="AlphaFoldDB" id="A0A437JBZ8"/>
<dbReference type="Proteomes" id="UP000282977">
    <property type="component" value="Unassembled WGS sequence"/>
</dbReference>
<protein>
    <submittedName>
        <fullName evidence="1">Uncharacterized protein</fullName>
    </submittedName>
</protein>
<dbReference type="EMBL" id="RZUL01000001">
    <property type="protein sequence ID" value="RVT43429.1"/>
    <property type="molecule type" value="Genomic_DNA"/>
</dbReference>
<dbReference type="OrthoDB" id="7585500at2"/>